<name>A0ABU3GXX7_9SPHI</name>
<reference evidence="2" key="1">
    <citation type="submission" date="2023-07" db="EMBL/GenBank/DDBJ databases">
        <title>Functional and genomic diversity of the sorghum phyllosphere microbiome.</title>
        <authorList>
            <person name="Shade A."/>
        </authorList>
    </citation>
    <scope>NUCLEOTIDE SEQUENCE [LARGE SCALE GENOMIC DNA]</scope>
    <source>
        <strain evidence="2">SORGH_AS_0422</strain>
    </source>
</reference>
<organism evidence="1 2">
    <name type="scientific">Mucilaginibacter terrae</name>
    <dbReference type="NCBI Taxonomy" id="1955052"/>
    <lineage>
        <taxon>Bacteria</taxon>
        <taxon>Pseudomonadati</taxon>
        <taxon>Bacteroidota</taxon>
        <taxon>Sphingobacteriia</taxon>
        <taxon>Sphingobacteriales</taxon>
        <taxon>Sphingobacteriaceae</taxon>
        <taxon>Mucilaginibacter</taxon>
    </lineage>
</organism>
<sequence>MTNFATNYTVQSTNGIICYVKLHFFYTNGIDTFPIAIDLRK</sequence>
<protein>
    <submittedName>
        <fullName evidence="1">Uncharacterized protein</fullName>
    </submittedName>
</protein>
<dbReference type="RefSeq" id="WP_311952120.1">
    <property type="nucleotide sequence ID" value="NZ_JAVLVU010000001.1"/>
</dbReference>
<comment type="caution">
    <text evidence="1">The sequence shown here is derived from an EMBL/GenBank/DDBJ whole genome shotgun (WGS) entry which is preliminary data.</text>
</comment>
<keyword evidence="2" id="KW-1185">Reference proteome</keyword>
<dbReference type="EMBL" id="JAVLVU010000001">
    <property type="protein sequence ID" value="MDT3404629.1"/>
    <property type="molecule type" value="Genomic_DNA"/>
</dbReference>
<proteinExistence type="predicted"/>
<evidence type="ECO:0000313" key="2">
    <source>
        <dbReference type="Proteomes" id="UP001258315"/>
    </source>
</evidence>
<evidence type="ECO:0000313" key="1">
    <source>
        <dbReference type="EMBL" id="MDT3404629.1"/>
    </source>
</evidence>
<dbReference type="Proteomes" id="UP001258315">
    <property type="component" value="Unassembled WGS sequence"/>
</dbReference>
<gene>
    <name evidence="1" type="ORF">QE417_003701</name>
</gene>
<accession>A0ABU3GXX7</accession>